<dbReference type="EMBL" id="CVMV01000143">
    <property type="protein sequence ID" value="CRG98113.1"/>
    <property type="molecule type" value="Genomic_DNA"/>
</dbReference>
<comment type="caution">
    <text evidence="1">The sequence shown here is derived from an EMBL/GenBank/DDBJ whole genome shotgun (WGS) entry which is preliminary data.</text>
</comment>
<evidence type="ECO:0000313" key="1">
    <source>
        <dbReference type="EMBL" id="CRG98113.1"/>
    </source>
</evidence>
<dbReference type="GeneID" id="39729073"/>
<reference evidence="1" key="1">
    <citation type="submission" date="2015-04" db="EMBL/GenBank/DDBJ databases">
        <authorList>
            <consortium name="Pathogen Informatics"/>
        </authorList>
    </citation>
    <scope>NUCLEOTIDE SEQUENCE [LARGE SCALE GENOMIC DNA]</scope>
    <source>
        <strain evidence="1">8A</strain>
    </source>
</reference>
<dbReference type="RefSeq" id="XP_028530910.1">
    <property type="nucleotide sequence ID" value="XM_028674571.1"/>
</dbReference>
<organism evidence="1 2">
    <name type="scientific">Plasmodium gallinaceum</name>
    <dbReference type="NCBI Taxonomy" id="5849"/>
    <lineage>
        <taxon>Eukaryota</taxon>
        <taxon>Sar</taxon>
        <taxon>Alveolata</taxon>
        <taxon>Apicomplexa</taxon>
        <taxon>Aconoidasida</taxon>
        <taxon>Haemosporida</taxon>
        <taxon>Plasmodiidae</taxon>
        <taxon>Plasmodium</taxon>
        <taxon>Plasmodium (Haemamoeba)</taxon>
    </lineage>
</organism>
<dbReference type="OrthoDB" id="390282at2759"/>
<dbReference type="VEuPathDB" id="PlasmoDB:PGAL8A_00054800"/>
<gene>
    <name evidence="1" type="ORF">PGAL8A_00054800</name>
</gene>
<proteinExistence type="predicted"/>
<sequence length="160" mass="19120">MIIHLNNKNLFHFILFKKINIIKRDTHTLKKKFHLYDEDLKKSFEKISKGVPPRANINKIIDFLLHSEILSCNWTKLEIIDEIYKRKIDKTLSFHLNVLYGLGSKGIHLNKKGIISPILFLPLLDYDQFKYMVEVMKVADKEKKFMVHKQNEFINNFFKK</sequence>
<dbReference type="AlphaFoldDB" id="A0A1J1H047"/>
<name>A0A1J1H047_PLAGA</name>
<dbReference type="Proteomes" id="UP000220797">
    <property type="component" value="Unassembled WGS sequence"/>
</dbReference>
<accession>A0A1J1H047</accession>
<protein>
    <submittedName>
        <fullName evidence="1">Uncharacterized protein</fullName>
    </submittedName>
</protein>
<evidence type="ECO:0000313" key="2">
    <source>
        <dbReference type="Proteomes" id="UP000220797"/>
    </source>
</evidence>
<keyword evidence="2" id="KW-1185">Reference proteome</keyword>